<organism evidence="1 2">
    <name type="scientific">Thlaspi arvense</name>
    <name type="common">Field penny-cress</name>
    <dbReference type="NCBI Taxonomy" id="13288"/>
    <lineage>
        <taxon>Eukaryota</taxon>
        <taxon>Viridiplantae</taxon>
        <taxon>Streptophyta</taxon>
        <taxon>Embryophyta</taxon>
        <taxon>Tracheophyta</taxon>
        <taxon>Spermatophyta</taxon>
        <taxon>Magnoliopsida</taxon>
        <taxon>eudicotyledons</taxon>
        <taxon>Gunneridae</taxon>
        <taxon>Pentapetalae</taxon>
        <taxon>rosids</taxon>
        <taxon>malvids</taxon>
        <taxon>Brassicales</taxon>
        <taxon>Brassicaceae</taxon>
        <taxon>Thlaspideae</taxon>
        <taxon>Thlaspi</taxon>
    </lineage>
</organism>
<reference evidence="1 2" key="1">
    <citation type="submission" date="2022-03" db="EMBL/GenBank/DDBJ databases">
        <authorList>
            <person name="Nunn A."/>
            <person name="Chopra R."/>
            <person name="Nunn A."/>
            <person name="Contreras Garrido A."/>
        </authorList>
    </citation>
    <scope>NUCLEOTIDE SEQUENCE [LARGE SCALE GENOMIC DNA]</scope>
</reference>
<evidence type="ECO:0000313" key="1">
    <source>
        <dbReference type="EMBL" id="CAH2042874.1"/>
    </source>
</evidence>
<dbReference type="EMBL" id="CAJVSB020000214">
    <property type="protein sequence ID" value="CAH2042874.1"/>
    <property type="molecule type" value="Genomic_DNA"/>
</dbReference>
<accession>A0AAU9RM18</accession>
<sequence>MGCMESILVLFLYYGKVKRGDYFQAEDGPREFGNICIVTKWIRTTDTALVLRNLEVKYKEVY</sequence>
<dbReference type="AlphaFoldDB" id="A0AAU9RM18"/>
<proteinExistence type="predicted"/>
<evidence type="ECO:0000313" key="2">
    <source>
        <dbReference type="Proteomes" id="UP000836841"/>
    </source>
</evidence>
<name>A0AAU9RM18_THLAR</name>
<gene>
    <name evidence="1" type="ORF">TAV2_LOCUS4847</name>
</gene>
<protein>
    <submittedName>
        <fullName evidence="1">Uncharacterized protein</fullName>
    </submittedName>
</protein>
<comment type="caution">
    <text evidence="1">The sequence shown here is derived from an EMBL/GenBank/DDBJ whole genome shotgun (WGS) entry which is preliminary data.</text>
</comment>
<keyword evidence="2" id="KW-1185">Reference proteome</keyword>
<dbReference type="Proteomes" id="UP000836841">
    <property type="component" value="Unassembled WGS sequence"/>
</dbReference>